<proteinExistence type="inferred from homology"/>
<dbReference type="EC" id="3.1.3.16" evidence="3"/>
<dbReference type="FunFam" id="3.60.40.10:FF:000041">
    <property type="entry name" value="Protein phosphatase 2C 51"/>
    <property type="match status" value="1"/>
</dbReference>
<dbReference type="InterPro" id="IPR015655">
    <property type="entry name" value="PP2C"/>
</dbReference>
<dbReference type="RefSeq" id="XP_011084498.1">
    <property type="nucleotide sequence ID" value="XM_011086196.2"/>
</dbReference>
<evidence type="ECO:0000256" key="5">
    <source>
        <dbReference type="ARBA" id="ARBA00022801"/>
    </source>
</evidence>
<dbReference type="CDD" id="cd00143">
    <property type="entry name" value="PP2Cc"/>
    <property type="match status" value="1"/>
</dbReference>
<evidence type="ECO:0000256" key="1">
    <source>
        <dbReference type="ARBA" id="ARBA00001936"/>
    </source>
</evidence>
<comment type="cofactor">
    <cofactor evidence="1">
        <name>Mn(2+)</name>
        <dbReference type="ChEBI" id="CHEBI:29035"/>
    </cofactor>
</comment>
<comment type="similarity">
    <text evidence="9">Belongs to the PP2C family.</text>
</comment>
<dbReference type="GO" id="GO:0046872">
    <property type="term" value="F:metal ion binding"/>
    <property type="evidence" value="ECO:0007669"/>
    <property type="project" value="UniProtKB-KW"/>
</dbReference>
<keyword evidence="6" id="KW-0460">Magnesium</keyword>
<dbReference type="Gramene" id="SIN_1009187.t">
    <property type="protein sequence ID" value="SIN_1009187.t"/>
    <property type="gene ID" value="SIN_1009187"/>
</dbReference>
<dbReference type="PROSITE" id="PS01032">
    <property type="entry name" value="PPM_1"/>
    <property type="match status" value="1"/>
</dbReference>
<dbReference type="InterPro" id="IPR001932">
    <property type="entry name" value="PPM-type_phosphatase-like_dom"/>
</dbReference>
<dbReference type="AlphaFoldDB" id="A0A6I9TMJ2"/>
<reference evidence="13" key="1">
    <citation type="submission" date="2025-08" db="UniProtKB">
        <authorList>
            <consortium name="RefSeq"/>
        </authorList>
    </citation>
    <scope>IDENTIFICATION</scope>
</reference>
<keyword evidence="4" id="KW-0479">Metal-binding</keyword>
<dbReference type="GeneID" id="105166736"/>
<sequence>MNFSSPEHQSPPPEASFRRRGAWLGSQDELSGEGSKLAKNVRRRRMELRRMRTVYEAKSAGDPSRDDVCVKKKRAEIQIETKVTESGLMDTGERRRGVTRTSYGKISIIGRRREMEDAVAVELGFLKRGGKSYDFFGVYDGHGGWHVAQACGQMLHKLLAKIVEEESTGDDIDWKKVMAAGFKQMDVEVNKNGAAVATMGSTAVVAVVGENEVVVANCGDSRAVLSRGGVAVQLSDDHKPDRPDELERIEACGGNVIDWNGQRVLGVLATSRSIGDNYLKPFVITEPEVRIIDRTHADECLILASDGLWDVISNDHACQVARRCLHGWMSPTCQSSGGVGVGDERHDGGAAEAAVLLAELAMSGGSRDNISVVVVELGGNIWSAC</sequence>
<dbReference type="OrthoDB" id="10264738at2759"/>
<dbReference type="PROSITE" id="PS51746">
    <property type="entry name" value="PPM_2"/>
    <property type="match status" value="1"/>
</dbReference>
<gene>
    <name evidence="13" type="primary">LOC105166736</name>
</gene>
<comment type="cofactor">
    <cofactor evidence="2">
        <name>Mg(2+)</name>
        <dbReference type="ChEBI" id="CHEBI:18420"/>
    </cofactor>
</comment>
<evidence type="ECO:0000313" key="13">
    <source>
        <dbReference type="RefSeq" id="XP_011084498.1"/>
    </source>
</evidence>
<dbReference type="KEGG" id="sind:105166736"/>
<dbReference type="PANTHER" id="PTHR47992">
    <property type="entry name" value="PROTEIN PHOSPHATASE"/>
    <property type="match status" value="1"/>
</dbReference>
<dbReference type="InterPro" id="IPR036457">
    <property type="entry name" value="PPM-type-like_dom_sf"/>
</dbReference>
<dbReference type="Gene3D" id="3.60.40.10">
    <property type="entry name" value="PPM-type phosphatase domain"/>
    <property type="match status" value="1"/>
</dbReference>
<protein>
    <recommendedName>
        <fullName evidence="3">protein-serine/threonine phosphatase</fullName>
        <ecNumber evidence="3">3.1.3.16</ecNumber>
    </recommendedName>
</protein>
<keyword evidence="12" id="KW-1185">Reference proteome</keyword>
<evidence type="ECO:0000256" key="6">
    <source>
        <dbReference type="ARBA" id="ARBA00022842"/>
    </source>
</evidence>
<evidence type="ECO:0000256" key="2">
    <source>
        <dbReference type="ARBA" id="ARBA00001946"/>
    </source>
</evidence>
<feature type="region of interest" description="Disordered" evidence="10">
    <location>
        <begin position="1"/>
        <end position="41"/>
    </location>
</feature>
<dbReference type="Pfam" id="PF00481">
    <property type="entry name" value="PP2C"/>
    <property type="match status" value="1"/>
</dbReference>
<evidence type="ECO:0000256" key="3">
    <source>
        <dbReference type="ARBA" id="ARBA00013081"/>
    </source>
</evidence>
<dbReference type="SMART" id="SM00332">
    <property type="entry name" value="PP2Cc"/>
    <property type="match status" value="1"/>
</dbReference>
<dbReference type="InterPro" id="IPR000222">
    <property type="entry name" value="PP2C_BS"/>
</dbReference>
<evidence type="ECO:0000256" key="10">
    <source>
        <dbReference type="SAM" id="MobiDB-lite"/>
    </source>
</evidence>
<keyword evidence="8" id="KW-0464">Manganese</keyword>
<accession>A0A6I9TMJ2</accession>
<name>A0A6I9TMJ2_SESIN</name>
<evidence type="ECO:0000256" key="7">
    <source>
        <dbReference type="ARBA" id="ARBA00022912"/>
    </source>
</evidence>
<keyword evidence="5 9" id="KW-0378">Hydrolase</keyword>
<evidence type="ECO:0000256" key="9">
    <source>
        <dbReference type="RuleBase" id="RU003465"/>
    </source>
</evidence>
<keyword evidence="7 9" id="KW-0904">Protein phosphatase</keyword>
<evidence type="ECO:0000256" key="8">
    <source>
        <dbReference type="ARBA" id="ARBA00023211"/>
    </source>
</evidence>
<dbReference type="SUPFAM" id="SSF81606">
    <property type="entry name" value="PP2C-like"/>
    <property type="match status" value="1"/>
</dbReference>
<dbReference type="Proteomes" id="UP000504604">
    <property type="component" value="Linkage group LG7"/>
</dbReference>
<feature type="domain" description="PPM-type phosphatase" evidence="11">
    <location>
        <begin position="102"/>
        <end position="377"/>
    </location>
</feature>
<dbReference type="GO" id="GO:0004722">
    <property type="term" value="F:protein serine/threonine phosphatase activity"/>
    <property type="evidence" value="ECO:0007669"/>
    <property type="project" value="UniProtKB-EC"/>
</dbReference>
<evidence type="ECO:0000259" key="11">
    <source>
        <dbReference type="PROSITE" id="PS51746"/>
    </source>
</evidence>
<dbReference type="InParanoid" id="A0A6I9TMJ2"/>
<organism evidence="12 13">
    <name type="scientific">Sesamum indicum</name>
    <name type="common">Oriental sesame</name>
    <name type="synonym">Sesamum orientale</name>
    <dbReference type="NCBI Taxonomy" id="4182"/>
    <lineage>
        <taxon>Eukaryota</taxon>
        <taxon>Viridiplantae</taxon>
        <taxon>Streptophyta</taxon>
        <taxon>Embryophyta</taxon>
        <taxon>Tracheophyta</taxon>
        <taxon>Spermatophyta</taxon>
        <taxon>Magnoliopsida</taxon>
        <taxon>eudicotyledons</taxon>
        <taxon>Gunneridae</taxon>
        <taxon>Pentapetalae</taxon>
        <taxon>asterids</taxon>
        <taxon>lamiids</taxon>
        <taxon>Lamiales</taxon>
        <taxon>Pedaliaceae</taxon>
        <taxon>Sesamum</taxon>
    </lineage>
</organism>
<evidence type="ECO:0000256" key="4">
    <source>
        <dbReference type="ARBA" id="ARBA00022723"/>
    </source>
</evidence>
<evidence type="ECO:0000313" key="12">
    <source>
        <dbReference type="Proteomes" id="UP000504604"/>
    </source>
</evidence>